<reference evidence="3 4" key="1">
    <citation type="submission" date="2021-11" db="EMBL/GenBank/DDBJ databases">
        <title>Seasonal and diel survey of microbial diversity of the Tyrrhenian coast.</title>
        <authorList>
            <person name="Gattoni G."/>
            <person name="Corral P."/>
        </authorList>
    </citation>
    <scope>NUCLEOTIDE SEQUENCE [LARGE SCALE GENOMIC DNA]</scope>
    <source>
        <strain evidence="3 4">Mr9</strain>
    </source>
</reference>
<comment type="caution">
    <text evidence="3">The sequence shown here is derived from an EMBL/GenBank/DDBJ whole genome shotgun (WGS) entry which is preliminary data.</text>
</comment>
<keyword evidence="1" id="KW-0732">Signal</keyword>
<sequence>MKTIFNLLAFVLIPLLAKGQSQDLTTDVFSNISNLSYTTYNAENQITSETFYRVTSSFNTLTGKKIMLLADVKPLEDPSHSTYNYLEQNSQCMTLGIKNILPGYMFDSYSNMQLNIESGTFEIPVDFYPGQQLPDAQLTISLRVVPIVHTLEYTLKNRRFTKREVLNTSAGTFECFVVESITHITPQSDEDGRLKQWFAPGIGLVKQMHYTKNGEMTGLTLLTGINTSETNSGFVQN</sequence>
<feature type="domain" description="DUF3108" evidence="2">
    <location>
        <begin position="35"/>
        <end position="222"/>
    </location>
</feature>
<feature type="chain" id="PRO_5046779711" description="DUF3108 domain-containing protein" evidence="1">
    <location>
        <begin position="18"/>
        <end position="237"/>
    </location>
</feature>
<evidence type="ECO:0000313" key="3">
    <source>
        <dbReference type="EMBL" id="MCC4212853.1"/>
    </source>
</evidence>
<evidence type="ECO:0000313" key="4">
    <source>
        <dbReference type="Proteomes" id="UP001197770"/>
    </source>
</evidence>
<organism evidence="3 4">
    <name type="scientific">Leeuwenhoekiella parthenopeia</name>
    <dbReference type="NCBI Taxonomy" id="2890320"/>
    <lineage>
        <taxon>Bacteria</taxon>
        <taxon>Pseudomonadati</taxon>
        <taxon>Bacteroidota</taxon>
        <taxon>Flavobacteriia</taxon>
        <taxon>Flavobacteriales</taxon>
        <taxon>Flavobacteriaceae</taxon>
        <taxon>Leeuwenhoekiella</taxon>
    </lineage>
</organism>
<gene>
    <name evidence="3" type="ORF">LLW17_09005</name>
</gene>
<name>A0ABS8GSY3_9FLAO</name>
<protein>
    <recommendedName>
        <fullName evidence="2">DUF3108 domain-containing protein</fullName>
    </recommendedName>
</protein>
<dbReference type="EMBL" id="JAJGMW010000010">
    <property type="protein sequence ID" value="MCC4212853.1"/>
    <property type="molecule type" value="Genomic_DNA"/>
</dbReference>
<dbReference type="Gene3D" id="2.40.360.20">
    <property type="match status" value="1"/>
</dbReference>
<dbReference type="Proteomes" id="UP001197770">
    <property type="component" value="Unassembled WGS sequence"/>
</dbReference>
<feature type="signal peptide" evidence="1">
    <location>
        <begin position="1"/>
        <end position="17"/>
    </location>
</feature>
<evidence type="ECO:0000259" key="2">
    <source>
        <dbReference type="Pfam" id="PF21347"/>
    </source>
</evidence>
<dbReference type="Pfam" id="PF21347">
    <property type="entry name" value="DUF3108_like"/>
    <property type="match status" value="1"/>
</dbReference>
<accession>A0ABS8GSY3</accession>
<evidence type="ECO:0000256" key="1">
    <source>
        <dbReference type="SAM" id="SignalP"/>
    </source>
</evidence>
<proteinExistence type="predicted"/>
<dbReference type="RefSeq" id="WP_228229926.1">
    <property type="nucleotide sequence ID" value="NZ_JAJGMW010000010.1"/>
</dbReference>
<dbReference type="InterPro" id="IPR049279">
    <property type="entry name" value="DUF3108-like"/>
</dbReference>
<keyword evidence="4" id="KW-1185">Reference proteome</keyword>